<evidence type="ECO:0000313" key="1">
    <source>
        <dbReference type="EMBL" id="KAK2149636.1"/>
    </source>
</evidence>
<protein>
    <submittedName>
        <fullName evidence="1">Uncharacterized protein</fullName>
    </submittedName>
</protein>
<dbReference type="EMBL" id="JAODUP010000443">
    <property type="protein sequence ID" value="KAK2149636.1"/>
    <property type="molecule type" value="Genomic_DNA"/>
</dbReference>
<dbReference type="Proteomes" id="UP001208570">
    <property type="component" value="Unassembled WGS sequence"/>
</dbReference>
<evidence type="ECO:0000313" key="2">
    <source>
        <dbReference type="Proteomes" id="UP001208570"/>
    </source>
</evidence>
<sequence length="182" mass="21034">MTNNRLILNANKTDFTIIGTFRQRSKLSRFFPMLILNHSITPSDTVYNLGVTFDNDFNFRKHISLTNRSWFYHIRDLLRILAKLIATALITSRLDCCNSLRYSIASKHILKLQWVHSCLARVVTRTPRVSHSVPPLKYLHWLPVQSHIIFKLCTIAYQTLSSGELSYLYSMLSLTPVVRPPG</sequence>
<gene>
    <name evidence="1" type="ORF">LSH36_443g03020</name>
</gene>
<name>A0AAD9MZN8_9ANNE</name>
<dbReference type="AlphaFoldDB" id="A0AAD9MZN8"/>
<comment type="caution">
    <text evidence="1">The sequence shown here is derived from an EMBL/GenBank/DDBJ whole genome shotgun (WGS) entry which is preliminary data.</text>
</comment>
<dbReference type="PANTHER" id="PTHR33332">
    <property type="entry name" value="REVERSE TRANSCRIPTASE DOMAIN-CONTAINING PROTEIN"/>
    <property type="match status" value="1"/>
</dbReference>
<keyword evidence="2" id="KW-1185">Reference proteome</keyword>
<accession>A0AAD9MZN8</accession>
<proteinExistence type="predicted"/>
<organism evidence="1 2">
    <name type="scientific">Paralvinella palmiformis</name>
    <dbReference type="NCBI Taxonomy" id="53620"/>
    <lineage>
        <taxon>Eukaryota</taxon>
        <taxon>Metazoa</taxon>
        <taxon>Spiralia</taxon>
        <taxon>Lophotrochozoa</taxon>
        <taxon>Annelida</taxon>
        <taxon>Polychaeta</taxon>
        <taxon>Sedentaria</taxon>
        <taxon>Canalipalpata</taxon>
        <taxon>Terebellida</taxon>
        <taxon>Terebelliformia</taxon>
        <taxon>Alvinellidae</taxon>
        <taxon>Paralvinella</taxon>
    </lineage>
</organism>
<reference evidence="1" key="1">
    <citation type="journal article" date="2023" name="Mol. Biol. Evol.">
        <title>Third-Generation Sequencing Reveals the Adaptive Role of the Epigenome in Three Deep-Sea Polychaetes.</title>
        <authorList>
            <person name="Perez M."/>
            <person name="Aroh O."/>
            <person name="Sun Y."/>
            <person name="Lan Y."/>
            <person name="Juniper S.K."/>
            <person name="Young C.R."/>
            <person name="Angers B."/>
            <person name="Qian P.Y."/>
        </authorList>
    </citation>
    <scope>NUCLEOTIDE SEQUENCE</scope>
    <source>
        <strain evidence="1">P08H-3</strain>
    </source>
</reference>